<evidence type="ECO:0000256" key="6">
    <source>
        <dbReference type="ARBA" id="ARBA00037066"/>
    </source>
</evidence>
<evidence type="ECO:0000259" key="7">
    <source>
        <dbReference type="PROSITE" id="PS50893"/>
    </source>
</evidence>
<evidence type="ECO:0000256" key="4">
    <source>
        <dbReference type="ARBA" id="ARBA00022840"/>
    </source>
</evidence>
<dbReference type="Gene3D" id="3.40.50.300">
    <property type="entry name" value="P-loop containing nucleotide triphosphate hydrolases"/>
    <property type="match status" value="1"/>
</dbReference>
<dbReference type="PROSITE" id="PS00211">
    <property type="entry name" value="ABC_TRANSPORTER_1"/>
    <property type="match status" value="1"/>
</dbReference>
<dbReference type="Pfam" id="PF00005">
    <property type="entry name" value="ABC_tran"/>
    <property type="match status" value="1"/>
</dbReference>
<comment type="caution">
    <text evidence="8">The sequence shown here is derived from an EMBL/GenBank/DDBJ whole genome shotgun (WGS) entry which is preliminary data.</text>
</comment>
<evidence type="ECO:0000313" key="9">
    <source>
        <dbReference type="Proteomes" id="UP000021816"/>
    </source>
</evidence>
<dbReference type="Proteomes" id="UP000021816">
    <property type="component" value="Unassembled WGS sequence"/>
</dbReference>
<keyword evidence="2" id="KW-1003">Cell membrane</keyword>
<dbReference type="InterPro" id="IPR003439">
    <property type="entry name" value="ABC_transporter-like_ATP-bd"/>
</dbReference>
<accession>A0A011NH33</accession>
<evidence type="ECO:0000256" key="1">
    <source>
        <dbReference type="ARBA" id="ARBA00022448"/>
    </source>
</evidence>
<evidence type="ECO:0000313" key="8">
    <source>
        <dbReference type="EMBL" id="EXI82028.1"/>
    </source>
</evidence>
<keyword evidence="1" id="KW-0813">Transport</keyword>
<evidence type="ECO:0000256" key="2">
    <source>
        <dbReference type="ARBA" id="ARBA00022475"/>
    </source>
</evidence>
<dbReference type="InterPro" id="IPR027417">
    <property type="entry name" value="P-loop_NTPase"/>
</dbReference>
<dbReference type="AlphaFoldDB" id="A0A011NH33"/>
<dbReference type="STRING" id="1454003.AW10_00856"/>
<dbReference type="PROSITE" id="PS50893">
    <property type="entry name" value="ABC_TRANSPORTER_2"/>
    <property type="match status" value="1"/>
</dbReference>
<keyword evidence="3" id="KW-0547">Nucleotide-binding</keyword>
<keyword evidence="2" id="KW-0472">Membrane</keyword>
<dbReference type="GO" id="GO:0016887">
    <property type="term" value="F:ATP hydrolysis activity"/>
    <property type="evidence" value="ECO:0007669"/>
    <property type="project" value="InterPro"/>
</dbReference>
<comment type="function">
    <text evidence="6">Part of the ABC transporter complex HmuTUV involved in hemin import. Responsible for energy coupling to the transport system.</text>
</comment>
<evidence type="ECO:0000256" key="3">
    <source>
        <dbReference type="ARBA" id="ARBA00022741"/>
    </source>
</evidence>
<dbReference type="CDD" id="cd03214">
    <property type="entry name" value="ABC_Iron-Siderophores_B12_Hemin"/>
    <property type="match status" value="1"/>
</dbReference>
<reference evidence="8 9" key="1">
    <citation type="submission" date="2014-02" db="EMBL/GenBank/DDBJ databases">
        <title>Expanding our view of genomic diversity in Candidatus Accumulibacter clades.</title>
        <authorList>
            <person name="Skennerton C.T."/>
            <person name="Barr J.J."/>
            <person name="Slater F.R."/>
            <person name="Bond P.L."/>
            <person name="Tyson G.W."/>
        </authorList>
    </citation>
    <scope>NUCLEOTIDE SEQUENCE [LARGE SCALE GENOMIC DNA]</scope>
    <source>
        <strain evidence="9">BA-92</strain>
    </source>
</reference>
<dbReference type="InterPro" id="IPR003593">
    <property type="entry name" value="AAA+_ATPase"/>
</dbReference>
<keyword evidence="4 8" id="KW-0067">ATP-binding</keyword>
<dbReference type="EMBL" id="JEMX01000014">
    <property type="protein sequence ID" value="EXI82028.1"/>
    <property type="molecule type" value="Genomic_DNA"/>
</dbReference>
<dbReference type="InterPro" id="IPR017871">
    <property type="entry name" value="ABC_transporter-like_CS"/>
</dbReference>
<proteinExistence type="predicted"/>
<dbReference type="GO" id="GO:0005524">
    <property type="term" value="F:ATP binding"/>
    <property type="evidence" value="ECO:0007669"/>
    <property type="project" value="UniProtKB-KW"/>
</dbReference>
<dbReference type="PATRIC" id="fig|1454003.3.peg.879"/>
<dbReference type="EC" id="3.6.3.34" evidence="8"/>
<keyword evidence="8" id="KW-0378">Hydrolase</keyword>
<organism evidence="8 9">
    <name type="scientific">Candidatus Accumulibacter appositus</name>
    <dbReference type="NCBI Taxonomy" id="1454003"/>
    <lineage>
        <taxon>Bacteria</taxon>
        <taxon>Pseudomonadati</taxon>
        <taxon>Pseudomonadota</taxon>
        <taxon>Betaproteobacteria</taxon>
        <taxon>Candidatus Accumulibacter</taxon>
    </lineage>
</organism>
<gene>
    <name evidence="8" type="primary">fhuC</name>
    <name evidence="8" type="ORF">AW10_00856</name>
</gene>
<evidence type="ECO:0000256" key="5">
    <source>
        <dbReference type="ARBA" id="ARBA00022967"/>
    </source>
</evidence>
<feature type="domain" description="ABC transporter" evidence="7">
    <location>
        <begin position="10"/>
        <end position="248"/>
    </location>
</feature>
<name>A0A011NH33_9PROT</name>
<dbReference type="PANTHER" id="PTHR42794">
    <property type="entry name" value="HEMIN IMPORT ATP-BINDING PROTEIN HMUV"/>
    <property type="match status" value="1"/>
</dbReference>
<sequence length="263" mass="28479">MDQTDLTAPLLTTRMLDVGIAGRVFCRALELSLPPGESLAILGRNGAGKSTLLSVLAGLREPDAGEVRIAGVGYTQLGARRSARIRGWLPQSRSEAFSSTVLETALVGRHPHLDRWDWESEADASKARQALAAVGLAELAQRDVQTLSGGERQRLAIATLLTQAPQLYLLDEPLAHLDLNHQIATLELFSTLNRSEQRAASVMVLHEPGLAARFCSRALLLFDDGTTLQGSSDEVIGSESLSRLYGYPLREVGAGKLRWFMPA</sequence>
<dbReference type="PANTHER" id="PTHR42794:SF1">
    <property type="entry name" value="HEMIN IMPORT ATP-BINDING PROTEIN HMUV"/>
    <property type="match status" value="1"/>
</dbReference>
<dbReference type="SUPFAM" id="SSF52540">
    <property type="entry name" value="P-loop containing nucleoside triphosphate hydrolases"/>
    <property type="match status" value="1"/>
</dbReference>
<protein>
    <submittedName>
        <fullName evidence="8">Iron(3+)-hydroxamate import ATP-binding protein FhuC</fullName>
        <ecNumber evidence="8">3.6.3.34</ecNumber>
    </submittedName>
</protein>
<dbReference type="SMART" id="SM00382">
    <property type="entry name" value="AAA"/>
    <property type="match status" value="1"/>
</dbReference>
<keyword evidence="5" id="KW-1278">Translocase</keyword>